<dbReference type="GO" id="GO:0003700">
    <property type="term" value="F:DNA-binding transcription factor activity"/>
    <property type="evidence" value="ECO:0007669"/>
    <property type="project" value="InterPro"/>
</dbReference>
<dbReference type="Gene3D" id="1.10.10.10">
    <property type="entry name" value="Winged helix-like DNA-binding domain superfamily/Winged helix DNA-binding domain"/>
    <property type="match status" value="1"/>
</dbReference>
<gene>
    <name evidence="6" type="ORF">LB941_11745</name>
</gene>
<dbReference type="InterPro" id="IPR050950">
    <property type="entry name" value="HTH-type_LysR_regulators"/>
</dbReference>
<dbReference type="SUPFAM" id="SSF46785">
    <property type="entry name" value="Winged helix' DNA-binding domain"/>
    <property type="match status" value="1"/>
</dbReference>
<evidence type="ECO:0000259" key="5">
    <source>
        <dbReference type="PROSITE" id="PS50931"/>
    </source>
</evidence>
<evidence type="ECO:0000256" key="4">
    <source>
        <dbReference type="ARBA" id="ARBA00023163"/>
    </source>
</evidence>
<dbReference type="InterPro" id="IPR005119">
    <property type="entry name" value="LysR_subst-bd"/>
</dbReference>
<dbReference type="InterPro" id="IPR000847">
    <property type="entry name" value="LysR_HTH_N"/>
</dbReference>
<dbReference type="InterPro" id="IPR036390">
    <property type="entry name" value="WH_DNA-bd_sf"/>
</dbReference>
<dbReference type="AlphaFoldDB" id="A0A9X2FLS4"/>
<dbReference type="SUPFAM" id="SSF53850">
    <property type="entry name" value="Periplasmic binding protein-like II"/>
    <property type="match status" value="1"/>
</dbReference>
<organism evidence="6 7">
    <name type="scientific">Ligilactobacillus ubinensis</name>
    <dbReference type="NCBI Taxonomy" id="2876789"/>
    <lineage>
        <taxon>Bacteria</taxon>
        <taxon>Bacillati</taxon>
        <taxon>Bacillota</taxon>
        <taxon>Bacilli</taxon>
        <taxon>Lactobacillales</taxon>
        <taxon>Lactobacillaceae</taxon>
        <taxon>Ligilactobacillus</taxon>
    </lineage>
</organism>
<keyword evidence="3" id="KW-0238">DNA-binding</keyword>
<evidence type="ECO:0000256" key="3">
    <source>
        <dbReference type="ARBA" id="ARBA00023125"/>
    </source>
</evidence>
<dbReference type="PANTHER" id="PTHR30419">
    <property type="entry name" value="HTH-TYPE TRANSCRIPTIONAL REGULATOR YBHD"/>
    <property type="match status" value="1"/>
</dbReference>
<evidence type="ECO:0000256" key="1">
    <source>
        <dbReference type="ARBA" id="ARBA00009437"/>
    </source>
</evidence>
<comment type="similarity">
    <text evidence="1">Belongs to the LysR transcriptional regulatory family.</text>
</comment>
<protein>
    <submittedName>
        <fullName evidence="6">LysR family transcriptional regulator</fullName>
    </submittedName>
</protein>
<dbReference type="PRINTS" id="PR00039">
    <property type="entry name" value="HTHLYSR"/>
</dbReference>
<proteinExistence type="inferred from homology"/>
<name>A0A9X2FLS4_9LACO</name>
<feature type="domain" description="HTH lysR-type" evidence="5">
    <location>
        <begin position="1"/>
        <end position="58"/>
    </location>
</feature>
<evidence type="ECO:0000313" key="6">
    <source>
        <dbReference type="EMBL" id="MCP0888004.1"/>
    </source>
</evidence>
<dbReference type="GO" id="GO:0003677">
    <property type="term" value="F:DNA binding"/>
    <property type="evidence" value="ECO:0007669"/>
    <property type="project" value="UniProtKB-KW"/>
</dbReference>
<dbReference type="Pfam" id="PF03466">
    <property type="entry name" value="LysR_substrate"/>
    <property type="match status" value="1"/>
</dbReference>
<accession>A0A9X2FLS4</accession>
<keyword evidence="7" id="KW-1185">Reference proteome</keyword>
<keyword evidence="4" id="KW-0804">Transcription</keyword>
<dbReference type="Proteomes" id="UP001139006">
    <property type="component" value="Unassembled WGS sequence"/>
</dbReference>
<dbReference type="RefSeq" id="WP_253362163.1">
    <property type="nucleotide sequence ID" value="NZ_JAIULA010000033.1"/>
</dbReference>
<dbReference type="Pfam" id="PF00126">
    <property type="entry name" value="HTH_1"/>
    <property type="match status" value="1"/>
</dbReference>
<keyword evidence="2" id="KW-0805">Transcription regulation</keyword>
<sequence>MRLLQLRYFIAVAESQNISQTAKKLHISQPALSRSIKELEQELDVEFFSRNKHSLELTPQGKSFQHNVKQTLDLLENAITSAKRLNDLTAQSITLRVQRTSPLIPEIIHHIQEAVPEIDVQLAQHGLESDWLDRYDFEFSTYPIKGNKNILLVDEEILVATSIKSSLSNLFTIDLEQLKKCKIIMTNPTPLRDIIEDYFKKYKYRINPEFVTSDLNTLFGLISENIGVGLVPEKSWNTIINHPIHLAHLGPDILKRQIYLSYLPSLEGRKYHKNVKEAILNYFENLEKKINIDL</sequence>
<reference evidence="6 7" key="1">
    <citation type="journal article" date="2023" name="Int. J. Syst. Evol. Microbiol.">
        <title>Ligilactobacillus ubinensis sp. nov., a novel species isolated from the wild ferment of a durian fruit (Durio zibethinus).</title>
        <authorList>
            <person name="Heng Y.C."/>
            <person name="Menon N."/>
            <person name="Chen B."/>
            <person name="Loo B.Z.L."/>
            <person name="Wong G.W.J."/>
            <person name="Lim A.C.H."/>
            <person name="Silvaraju S."/>
            <person name="Kittelmann S."/>
        </authorList>
    </citation>
    <scope>NUCLEOTIDE SEQUENCE [LARGE SCALE GENOMIC DNA]</scope>
    <source>
        <strain evidence="6 7">WILCCON 0076</strain>
    </source>
</reference>
<dbReference type="PROSITE" id="PS50931">
    <property type="entry name" value="HTH_LYSR"/>
    <property type="match status" value="1"/>
</dbReference>
<evidence type="ECO:0000313" key="7">
    <source>
        <dbReference type="Proteomes" id="UP001139006"/>
    </source>
</evidence>
<dbReference type="PANTHER" id="PTHR30419:SF28">
    <property type="entry name" value="HTH-TYPE TRANSCRIPTIONAL REGULATOR BSDA"/>
    <property type="match status" value="1"/>
</dbReference>
<dbReference type="GO" id="GO:0005829">
    <property type="term" value="C:cytosol"/>
    <property type="evidence" value="ECO:0007669"/>
    <property type="project" value="TreeGrafter"/>
</dbReference>
<evidence type="ECO:0000256" key="2">
    <source>
        <dbReference type="ARBA" id="ARBA00023015"/>
    </source>
</evidence>
<dbReference type="FunFam" id="1.10.10.10:FF:000001">
    <property type="entry name" value="LysR family transcriptional regulator"/>
    <property type="match status" value="1"/>
</dbReference>
<dbReference type="EMBL" id="JAIULA010000033">
    <property type="protein sequence ID" value="MCP0888004.1"/>
    <property type="molecule type" value="Genomic_DNA"/>
</dbReference>
<dbReference type="Gene3D" id="3.40.190.290">
    <property type="match status" value="1"/>
</dbReference>
<comment type="caution">
    <text evidence="6">The sequence shown here is derived from an EMBL/GenBank/DDBJ whole genome shotgun (WGS) entry which is preliminary data.</text>
</comment>
<dbReference type="InterPro" id="IPR036388">
    <property type="entry name" value="WH-like_DNA-bd_sf"/>
</dbReference>